<protein>
    <submittedName>
        <fullName evidence="1">Uncharacterized protein</fullName>
    </submittedName>
</protein>
<evidence type="ECO:0000313" key="1">
    <source>
        <dbReference type="EMBL" id="CAD9321736.1"/>
    </source>
</evidence>
<gene>
    <name evidence="1" type="ORF">DBRI1063_LOCUS6656</name>
</gene>
<accession>A0A7S1YXA3</accession>
<sequence>MKQKQRTQHAKVVFCGTLILLAFTKESYSFQTTVRRISSPPLSYTSSWNRRYILSPNGNNFQSRILLSTSTKDENNLNELHTPKNPAKLSRLESEFNSMMDHFASYTPRDTQSISNLRTRALFEGVAAGANEPAVRRAFTILFEDMAPIRVAGRMIYRHLSDVMRASLDLRKEEDGRIISSTGFNLQDIDVGRDAFMALKDDTDEAELTMEQLVESGVVETAVSLFGYDDFSQFITHMESDEYGRLSFERFMYGLQRCAADSSCSPECNVSHILQELANQMKPIEELKSQTSSSQRKRKHSDKYDAMLVSFSEWEEKFDLDTTSRRDEILKGCFVGAKNEYVVRALKIVYTDYAALRVAGDIIFKLMSKLIGSKKKKRKAVK</sequence>
<dbReference type="AlphaFoldDB" id="A0A7S1YXA3"/>
<proteinExistence type="predicted"/>
<organism evidence="1">
    <name type="scientific">Ditylum brightwellii</name>
    <dbReference type="NCBI Taxonomy" id="49249"/>
    <lineage>
        <taxon>Eukaryota</taxon>
        <taxon>Sar</taxon>
        <taxon>Stramenopiles</taxon>
        <taxon>Ochrophyta</taxon>
        <taxon>Bacillariophyta</taxon>
        <taxon>Mediophyceae</taxon>
        <taxon>Lithodesmiophycidae</taxon>
        <taxon>Lithodesmiales</taxon>
        <taxon>Lithodesmiaceae</taxon>
        <taxon>Ditylum</taxon>
    </lineage>
</organism>
<reference evidence="1" key="1">
    <citation type="submission" date="2021-01" db="EMBL/GenBank/DDBJ databases">
        <authorList>
            <person name="Corre E."/>
            <person name="Pelletier E."/>
            <person name="Niang G."/>
            <person name="Scheremetjew M."/>
            <person name="Finn R."/>
            <person name="Kale V."/>
            <person name="Holt S."/>
            <person name="Cochrane G."/>
            <person name="Meng A."/>
            <person name="Brown T."/>
            <person name="Cohen L."/>
        </authorList>
    </citation>
    <scope>NUCLEOTIDE SEQUENCE</scope>
    <source>
        <strain evidence="1">Pop2</strain>
    </source>
</reference>
<name>A0A7S1YXA3_9STRA</name>
<dbReference type="EMBL" id="HBGN01010368">
    <property type="protein sequence ID" value="CAD9321736.1"/>
    <property type="molecule type" value="Transcribed_RNA"/>
</dbReference>